<evidence type="ECO:0000313" key="1">
    <source>
        <dbReference type="EMBL" id="RMX39930.1"/>
    </source>
</evidence>
<reference evidence="1 2" key="1">
    <citation type="journal article" date="2018" name="Sci. Rep.">
        <title>Comparative analysis of the Pocillopora damicornis genome highlights role of immune system in coral evolution.</title>
        <authorList>
            <person name="Cunning R."/>
            <person name="Bay R.A."/>
            <person name="Gillette P."/>
            <person name="Baker A.C."/>
            <person name="Traylor-Knowles N."/>
        </authorList>
    </citation>
    <scope>NUCLEOTIDE SEQUENCE [LARGE SCALE GENOMIC DNA]</scope>
    <source>
        <strain evidence="1">RSMAS</strain>
        <tissue evidence="1">Whole animal</tissue>
    </source>
</reference>
<proteinExistence type="predicted"/>
<evidence type="ECO:0000313" key="2">
    <source>
        <dbReference type="Proteomes" id="UP000275408"/>
    </source>
</evidence>
<accession>A0A3M6TEX9</accession>
<gene>
    <name evidence="1" type="ORF">pdam_00024203</name>
</gene>
<dbReference type="EMBL" id="RCHS01003748">
    <property type="protein sequence ID" value="RMX39930.1"/>
    <property type="molecule type" value="Genomic_DNA"/>
</dbReference>
<organism evidence="1 2">
    <name type="scientific">Pocillopora damicornis</name>
    <name type="common">Cauliflower coral</name>
    <name type="synonym">Millepora damicornis</name>
    <dbReference type="NCBI Taxonomy" id="46731"/>
    <lineage>
        <taxon>Eukaryota</taxon>
        <taxon>Metazoa</taxon>
        <taxon>Cnidaria</taxon>
        <taxon>Anthozoa</taxon>
        <taxon>Hexacorallia</taxon>
        <taxon>Scleractinia</taxon>
        <taxon>Astrocoeniina</taxon>
        <taxon>Pocilloporidae</taxon>
        <taxon>Pocillopora</taxon>
    </lineage>
</organism>
<protein>
    <submittedName>
        <fullName evidence="1">Uncharacterized protein</fullName>
    </submittedName>
</protein>
<dbReference type="AlphaFoldDB" id="A0A3M6TEX9"/>
<sequence>MSQCKKQTPIAKDKTDYFSWSDDEVDLSLSLTMDYKTSKEMENIIWESCQSKYQTPEEAKVLGKEYPHSRTQMTKAILTSKLKIMRQKYQLVVDNGR</sequence>
<name>A0A3M6TEX9_POCDA</name>
<comment type="caution">
    <text evidence="1">The sequence shown here is derived from an EMBL/GenBank/DDBJ whole genome shotgun (WGS) entry which is preliminary data.</text>
</comment>
<dbReference type="Proteomes" id="UP000275408">
    <property type="component" value="Unassembled WGS sequence"/>
</dbReference>
<keyword evidence="2" id="KW-1185">Reference proteome</keyword>